<feature type="transmembrane region" description="Helical" evidence="7">
    <location>
        <begin position="60"/>
        <end position="82"/>
    </location>
</feature>
<feature type="transmembrane region" description="Helical" evidence="7">
    <location>
        <begin position="287"/>
        <end position="306"/>
    </location>
</feature>
<feature type="transmembrane region" description="Helical" evidence="7">
    <location>
        <begin position="197"/>
        <end position="218"/>
    </location>
</feature>
<feature type="transmembrane region" description="Helical" evidence="7">
    <location>
        <begin position="174"/>
        <end position="191"/>
    </location>
</feature>
<keyword evidence="6 7" id="KW-0472">Membrane</keyword>
<keyword evidence="3" id="KW-1003">Cell membrane</keyword>
<name>A0A2Z4Y4N1_SUMC1</name>
<evidence type="ECO:0000259" key="8">
    <source>
        <dbReference type="PROSITE" id="PS50850"/>
    </source>
</evidence>
<dbReference type="CDD" id="cd06173">
    <property type="entry name" value="MFS_MefA_like"/>
    <property type="match status" value="1"/>
</dbReference>
<dbReference type="InterPro" id="IPR036259">
    <property type="entry name" value="MFS_trans_sf"/>
</dbReference>
<feature type="transmembrane region" description="Helical" evidence="7">
    <location>
        <begin position="313"/>
        <end position="332"/>
    </location>
</feature>
<organism evidence="9 10">
    <name type="scientific">Sumerlaea chitinivorans</name>
    <dbReference type="NCBI Taxonomy" id="2250252"/>
    <lineage>
        <taxon>Bacteria</taxon>
        <taxon>Candidatus Sumerlaeota</taxon>
        <taxon>Candidatus Sumerlaeia</taxon>
        <taxon>Candidatus Sumerlaeales</taxon>
        <taxon>Candidatus Sumerlaeaceae</taxon>
        <taxon>Candidatus Sumerlaea</taxon>
    </lineage>
</organism>
<evidence type="ECO:0000256" key="3">
    <source>
        <dbReference type="ARBA" id="ARBA00022475"/>
    </source>
</evidence>
<feature type="domain" description="Major facilitator superfamily (MFS) profile" evidence="8">
    <location>
        <begin position="236"/>
        <end position="448"/>
    </location>
</feature>
<reference evidence="9 10" key="1">
    <citation type="submission" date="2018-05" db="EMBL/GenBank/DDBJ databases">
        <title>A metagenomic window into the 2 km-deep terrestrial subsurface aquifer revealed taxonomically and functionally diverse microbial community comprising novel uncultured bacterial lineages.</title>
        <authorList>
            <person name="Kadnikov V.V."/>
            <person name="Mardanov A.V."/>
            <person name="Beletsky A.V."/>
            <person name="Banks D."/>
            <person name="Pimenov N.V."/>
            <person name="Frank Y.A."/>
            <person name="Karnachuk O.V."/>
            <person name="Ravin N.V."/>
        </authorList>
    </citation>
    <scope>NUCLEOTIDE SEQUENCE [LARGE SCALE GENOMIC DNA]</scope>
    <source>
        <strain evidence="9">BY</strain>
    </source>
</reference>
<keyword evidence="4 7" id="KW-0812">Transmembrane</keyword>
<comment type="subcellular location">
    <subcellularLocation>
        <location evidence="1">Cell membrane</location>
        <topology evidence="1">Multi-pass membrane protein</topology>
    </subcellularLocation>
</comment>
<dbReference type="EMBL" id="CP030759">
    <property type="protein sequence ID" value="AXA36104.1"/>
    <property type="molecule type" value="Genomic_DNA"/>
</dbReference>
<gene>
    <name evidence="9" type="ORF">BRCON_1327</name>
</gene>
<dbReference type="InterPro" id="IPR020846">
    <property type="entry name" value="MFS_dom"/>
</dbReference>
<dbReference type="Proteomes" id="UP000262583">
    <property type="component" value="Chromosome"/>
</dbReference>
<evidence type="ECO:0000256" key="1">
    <source>
        <dbReference type="ARBA" id="ARBA00004651"/>
    </source>
</evidence>
<dbReference type="GO" id="GO:0022857">
    <property type="term" value="F:transmembrane transporter activity"/>
    <property type="evidence" value="ECO:0007669"/>
    <property type="project" value="InterPro"/>
</dbReference>
<evidence type="ECO:0000313" key="9">
    <source>
        <dbReference type="EMBL" id="AXA36104.1"/>
    </source>
</evidence>
<feature type="transmembrane region" description="Helical" evidence="7">
    <location>
        <begin position="254"/>
        <end position="275"/>
    </location>
</feature>
<sequence length="448" mass="47894">MSAKQEEPDQALPWVPNTLRALRHRNYRLLIFGQLISLTGSWMQSTAQGWLVYQLTDSKFLLGLVGFASQVPVLALGVLGGVVADAMSRHRTVLITQILLMVQALLLAVLTLVPGPDGRPLIQVWHIILLAVFAGSVQAFDMPARQAFLVQVVPKYDINNAIALNSLTFNAARVFGPALAGMLIAIMQGLARTRQNFGEGMCFLINALSFVAVIVQLMRMDASAKQLRPVGPTTEADLASALHYLRHRLHLRALMYHAGAVALLGLPYLVLLPAVAKDTLGGDSRMLGWLTTSVGVGAMTGGVLMARRKHIQGLGKVIAGATAAFGLTVIVVAQTSTPWLACVGFGIAGLCMVSAMISSQTLVQSLVSENYRGRVMSFYSMMTIGMMPFGSLLVGGFAEHFNVQKALMLSGIGCIGIAAAFAWYLPAIRAAARSSPEYSSISSGAKQK</sequence>
<evidence type="ECO:0000256" key="2">
    <source>
        <dbReference type="ARBA" id="ARBA00022448"/>
    </source>
</evidence>
<feature type="transmembrane region" description="Helical" evidence="7">
    <location>
        <begin position="27"/>
        <end position="45"/>
    </location>
</feature>
<dbReference type="KEGG" id="schv:BRCON_1327"/>
<evidence type="ECO:0000256" key="7">
    <source>
        <dbReference type="SAM" id="Phobius"/>
    </source>
</evidence>
<dbReference type="GO" id="GO:0005886">
    <property type="term" value="C:plasma membrane"/>
    <property type="evidence" value="ECO:0007669"/>
    <property type="project" value="UniProtKB-SubCell"/>
</dbReference>
<keyword evidence="5 7" id="KW-1133">Transmembrane helix</keyword>
<protein>
    <submittedName>
        <fullName evidence="9">Transporter, putative</fullName>
    </submittedName>
</protein>
<dbReference type="PANTHER" id="PTHR23513:SF11">
    <property type="entry name" value="STAPHYLOFERRIN A TRANSPORTER"/>
    <property type="match status" value="1"/>
</dbReference>
<dbReference type="PANTHER" id="PTHR23513">
    <property type="entry name" value="INTEGRAL MEMBRANE EFFLUX PROTEIN-RELATED"/>
    <property type="match status" value="1"/>
</dbReference>
<evidence type="ECO:0000256" key="5">
    <source>
        <dbReference type="ARBA" id="ARBA00022989"/>
    </source>
</evidence>
<dbReference type="Gene3D" id="1.20.1250.20">
    <property type="entry name" value="MFS general substrate transporter like domains"/>
    <property type="match status" value="1"/>
</dbReference>
<evidence type="ECO:0000313" key="10">
    <source>
        <dbReference type="Proteomes" id="UP000262583"/>
    </source>
</evidence>
<accession>A0A2Z4Y4N1</accession>
<dbReference type="AlphaFoldDB" id="A0A2Z4Y4N1"/>
<feature type="transmembrane region" description="Helical" evidence="7">
    <location>
        <begin position="404"/>
        <end position="425"/>
    </location>
</feature>
<dbReference type="SUPFAM" id="SSF103473">
    <property type="entry name" value="MFS general substrate transporter"/>
    <property type="match status" value="1"/>
</dbReference>
<dbReference type="Pfam" id="PF05977">
    <property type="entry name" value="MFS_3"/>
    <property type="match status" value="1"/>
</dbReference>
<feature type="transmembrane region" description="Helical" evidence="7">
    <location>
        <begin position="378"/>
        <end position="398"/>
    </location>
</feature>
<evidence type="ECO:0000256" key="4">
    <source>
        <dbReference type="ARBA" id="ARBA00022692"/>
    </source>
</evidence>
<evidence type="ECO:0000256" key="6">
    <source>
        <dbReference type="ARBA" id="ARBA00023136"/>
    </source>
</evidence>
<feature type="transmembrane region" description="Helical" evidence="7">
    <location>
        <begin position="121"/>
        <end position="140"/>
    </location>
</feature>
<keyword evidence="2" id="KW-0813">Transport</keyword>
<proteinExistence type="predicted"/>
<feature type="transmembrane region" description="Helical" evidence="7">
    <location>
        <begin position="94"/>
        <end position="115"/>
    </location>
</feature>
<dbReference type="InterPro" id="IPR010290">
    <property type="entry name" value="TM_effector"/>
</dbReference>
<dbReference type="PROSITE" id="PS50850">
    <property type="entry name" value="MFS"/>
    <property type="match status" value="1"/>
</dbReference>
<feature type="transmembrane region" description="Helical" evidence="7">
    <location>
        <begin position="338"/>
        <end position="357"/>
    </location>
</feature>